<organism evidence="1 2">
    <name type="scientific">Gordonia otitidis (strain DSM 44809 / CCUG 52243 / JCM 12355 / NBRC 100426 / IFM 10032)</name>
    <dbReference type="NCBI Taxonomy" id="1108044"/>
    <lineage>
        <taxon>Bacteria</taxon>
        <taxon>Bacillati</taxon>
        <taxon>Actinomycetota</taxon>
        <taxon>Actinomycetes</taxon>
        <taxon>Mycobacteriales</taxon>
        <taxon>Gordoniaceae</taxon>
        <taxon>Gordonia</taxon>
    </lineage>
</organism>
<evidence type="ECO:0000313" key="1">
    <source>
        <dbReference type="EMBL" id="GAB36162.1"/>
    </source>
</evidence>
<comment type="caution">
    <text evidence="1">The sequence shown here is derived from an EMBL/GenBank/DDBJ whole genome shotgun (WGS) entry which is preliminary data.</text>
</comment>
<dbReference type="RefSeq" id="WP_007240346.1">
    <property type="nucleotide sequence ID" value="NZ_BAFB01000202.1"/>
</dbReference>
<keyword evidence="2" id="KW-1185">Reference proteome</keyword>
<evidence type="ECO:0000313" key="2">
    <source>
        <dbReference type="Proteomes" id="UP000005038"/>
    </source>
</evidence>
<reference evidence="1" key="1">
    <citation type="submission" date="2012-02" db="EMBL/GenBank/DDBJ databases">
        <title>Whole genome shotgun sequence of Gordonia otitidis NBRC 100426.</title>
        <authorList>
            <person name="Yoshida I."/>
            <person name="Hosoyama A."/>
            <person name="Tsuchikane K."/>
            <person name="Katsumata H."/>
            <person name="Yamazaki S."/>
            <person name="Fujita N."/>
        </authorList>
    </citation>
    <scope>NUCLEOTIDE SEQUENCE [LARGE SCALE GENOMIC DNA]</scope>
    <source>
        <strain evidence="1">NBRC 100426</strain>
    </source>
</reference>
<accession>H5TRQ4</accession>
<sequence length="119" mass="12518">MTSPPAQPQSIRLSANDYDGAATISWTRSDAADPSDPGTWEGDAIWVARAQDALATRAPITVLAPDVTYEFPPFTGDVDVADIAAAIIAAVAGRGEVSDLLDHLPAYLFDGSDDPNVIY</sequence>
<dbReference type="EMBL" id="BAFB01000202">
    <property type="protein sequence ID" value="GAB36162.1"/>
    <property type="molecule type" value="Genomic_DNA"/>
</dbReference>
<name>H5TRQ4_GORO1</name>
<gene>
    <name evidence="1" type="ORF">GOOTI_202_00180</name>
</gene>
<protein>
    <submittedName>
        <fullName evidence="1">Uncharacterized protein</fullName>
    </submittedName>
</protein>
<dbReference type="AlphaFoldDB" id="H5TRQ4"/>
<dbReference type="STRING" id="1108044.GOOTI_202_00180"/>
<proteinExistence type="predicted"/>
<dbReference type="Proteomes" id="UP000005038">
    <property type="component" value="Unassembled WGS sequence"/>
</dbReference>